<dbReference type="Proteomes" id="UP000011715">
    <property type="component" value="Unassembled WGS sequence"/>
</dbReference>
<dbReference type="EMBL" id="GL876966">
    <property type="protein sequence ID" value="KLU82763.1"/>
    <property type="molecule type" value="Genomic_DNA"/>
</dbReference>
<reference evidence="7" key="5">
    <citation type="submission" date="2015-06" db="UniProtKB">
        <authorList>
            <consortium name="EnsemblFungi"/>
        </authorList>
    </citation>
    <scope>IDENTIFICATION</scope>
    <source>
        <strain evidence="7">ATCC 64411</strain>
    </source>
</reference>
<dbReference type="OMA" id="PCIQAPL"/>
<evidence type="ECO:0000256" key="3">
    <source>
        <dbReference type="ARBA" id="ARBA00022989"/>
    </source>
</evidence>
<reference evidence="7" key="4">
    <citation type="journal article" date="2015" name="G3 (Bethesda)">
        <title>Genome sequences of three phytopathogenic species of the Magnaporthaceae family of fungi.</title>
        <authorList>
            <person name="Okagaki L.H."/>
            <person name="Nunes C.C."/>
            <person name="Sailsbery J."/>
            <person name="Clay B."/>
            <person name="Brown D."/>
            <person name="John T."/>
            <person name="Oh Y."/>
            <person name="Young N."/>
            <person name="Fitzgerald M."/>
            <person name="Haas B.J."/>
            <person name="Zeng Q."/>
            <person name="Young S."/>
            <person name="Adiconis X."/>
            <person name="Fan L."/>
            <person name="Levin J.Z."/>
            <person name="Mitchell T.K."/>
            <person name="Okubara P.A."/>
            <person name="Farman M.L."/>
            <person name="Kohn L.M."/>
            <person name="Birren B."/>
            <person name="Ma L.-J."/>
            <person name="Dean R.A."/>
        </authorList>
    </citation>
    <scope>NUCLEOTIDE SEQUENCE</scope>
    <source>
        <strain evidence="7">ATCC 64411 / 73-15</strain>
    </source>
</reference>
<dbReference type="EMBL" id="ADBL01000452">
    <property type="status" value="NOT_ANNOTATED_CDS"/>
    <property type="molecule type" value="Genomic_DNA"/>
</dbReference>
<feature type="transmembrane region" description="Helical" evidence="5">
    <location>
        <begin position="299"/>
        <end position="318"/>
    </location>
</feature>
<feature type="transmembrane region" description="Helical" evidence="5">
    <location>
        <begin position="159"/>
        <end position="178"/>
    </location>
</feature>
<keyword evidence="8" id="KW-1185">Reference proteome</keyword>
<dbReference type="eggNOG" id="KOG0254">
    <property type="taxonomic scope" value="Eukaryota"/>
</dbReference>
<evidence type="ECO:0000313" key="8">
    <source>
        <dbReference type="Proteomes" id="UP000011715"/>
    </source>
</evidence>
<dbReference type="EMBL" id="ADBL01000453">
    <property type="status" value="NOT_ANNOTATED_CDS"/>
    <property type="molecule type" value="Genomic_DNA"/>
</dbReference>
<comment type="subcellular location">
    <subcellularLocation>
        <location evidence="1">Membrane</location>
        <topology evidence="1">Multi-pass membrane protein</topology>
    </subcellularLocation>
</comment>
<gene>
    <name evidence="6" type="ORF">MAPG_01832</name>
</gene>
<feature type="transmembrane region" description="Helical" evidence="5">
    <location>
        <begin position="184"/>
        <end position="205"/>
    </location>
</feature>
<name>A0A0C4DPR0_MAGP6</name>
<organism evidence="7 8">
    <name type="scientific">Magnaporthiopsis poae (strain ATCC 64411 / 73-15)</name>
    <name type="common">Kentucky bluegrass fungus</name>
    <name type="synonym">Magnaporthe poae</name>
    <dbReference type="NCBI Taxonomy" id="644358"/>
    <lineage>
        <taxon>Eukaryota</taxon>
        <taxon>Fungi</taxon>
        <taxon>Dikarya</taxon>
        <taxon>Ascomycota</taxon>
        <taxon>Pezizomycotina</taxon>
        <taxon>Sordariomycetes</taxon>
        <taxon>Sordariomycetidae</taxon>
        <taxon>Magnaporthales</taxon>
        <taxon>Magnaporthaceae</taxon>
        <taxon>Magnaporthiopsis</taxon>
    </lineage>
</organism>
<dbReference type="Gene3D" id="1.20.1250.20">
    <property type="entry name" value="MFS general substrate transporter like domains"/>
    <property type="match status" value="1"/>
</dbReference>
<keyword evidence="4 5" id="KW-0472">Membrane</keyword>
<dbReference type="InterPro" id="IPR011701">
    <property type="entry name" value="MFS"/>
</dbReference>
<dbReference type="AlphaFoldDB" id="A0A0C4DPR0"/>
<protein>
    <recommendedName>
        <fullName evidence="9">Major facilitator superfamily (MFS) profile domain-containing protein</fullName>
    </recommendedName>
</protein>
<dbReference type="VEuPathDB" id="FungiDB:MAPG_01832"/>
<evidence type="ECO:0000256" key="2">
    <source>
        <dbReference type="ARBA" id="ARBA00022692"/>
    </source>
</evidence>
<evidence type="ECO:0008006" key="9">
    <source>
        <dbReference type="Google" id="ProtNLM"/>
    </source>
</evidence>
<dbReference type="PANTHER" id="PTHR23501">
    <property type="entry name" value="MAJOR FACILITATOR SUPERFAMILY"/>
    <property type="match status" value="1"/>
</dbReference>
<reference evidence="6" key="3">
    <citation type="submission" date="2011-03" db="EMBL/GenBank/DDBJ databases">
        <title>Annotation of Magnaporthe poae ATCC 64411.</title>
        <authorList>
            <person name="Ma L.-J."/>
            <person name="Dead R."/>
            <person name="Young S.K."/>
            <person name="Zeng Q."/>
            <person name="Gargeya S."/>
            <person name="Fitzgerald M."/>
            <person name="Haas B."/>
            <person name="Abouelleil A."/>
            <person name="Alvarado L."/>
            <person name="Arachchi H.M."/>
            <person name="Berlin A."/>
            <person name="Brown A."/>
            <person name="Chapman S.B."/>
            <person name="Chen Z."/>
            <person name="Dunbar C."/>
            <person name="Freedman E."/>
            <person name="Gearin G."/>
            <person name="Gellesch M."/>
            <person name="Goldberg J."/>
            <person name="Griggs A."/>
            <person name="Gujja S."/>
            <person name="Heiman D."/>
            <person name="Howarth C."/>
            <person name="Larson L."/>
            <person name="Lui A."/>
            <person name="MacDonald P.J.P."/>
            <person name="Mehta T."/>
            <person name="Montmayeur A."/>
            <person name="Murphy C."/>
            <person name="Neiman D."/>
            <person name="Pearson M."/>
            <person name="Priest M."/>
            <person name="Roberts A."/>
            <person name="Saif S."/>
            <person name="Shea T."/>
            <person name="Shenoy N."/>
            <person name="Sisk P."/>
            <person name="Stolte C."/>
            <person name="Sykes S."/>
            <person name="Yandava C."/>
            <person name="Wortman J."/>
            <person name="Nusbaum C."/>
            <person name="Birren B."/>
        </authorList>
    </citation>
    <scope>NUCLEOTIDE SEQUENCE</scope>
    <source>
        <strain evidence="6">ATCC 64411</strain>
    </source>
</reference>
<feature type="transmembrane region" description="Helical" evidence="5">
    <location>
        <begin position="38"/>
        <end position="63"/>
    </location>
</feature>
<accession>A0A0C4DPR0</accession>
<evidence type="ECO:0000313" key="6">
    <source>
        <dbReference type="EMBL" id="KLU82763.1"/>
    </source>
</evidence>
<evidence type="ECO:0000256" key="4">
    <source>
        <dbReference type="ARBA" id="ARBA00023136"/>
    </source>
</evidence>
<sequence length="345" mass="36204">MGSPPETKTEATAGTALAAADATGQPLPRDEFKPGLPFYGAFGSLLIVNLAAALDATSLSVALPIISKDLGGTAIEAFWSGTSFLLTNTVFQITFAYFGTFVHGVVLWCMLYYMPLYYECVKGYTPAMAGVAIFPQTFTVAPTSILVGILVSRFARFRWAVWLGWSLSVPGLALLYLLDAGTNPPQWVFLNLVSGVGLGLLYTSLSYGTIAAADERDAGQAASMYVFSRSLGQCVGVSVGGAVFQNVFAARLSGSGGLADRAAGLAREASALVEVVRHMDPTSPERAVIVNAYADALKVVWVSMAGVAFLALLASLLMQPIDITRGLETEQGLQEKSAGEGSDGA</sequence>
<dbReference type="InterPro" id="IPR036259">
    <property type="entry name" value="MFS_trans_sf"/>
</dbReference>
<reference evidence="8" key="1">
    <citation type="submission" date="2010-05" db="EMBL/GenBank/DDBJ databases">
        <title>The genome sequence of Magnaporthe poae strain ATCC 64411.</title>
        <authorList>
            <person name="Ma L.-J."/>
            <person name="Dead R."/>
            <person name="Young S."/>
            <person name="Zeng Q."/>
            <person name="Koehrsen M."/>
            <person name="Alvarado L."/>
            <person name="Berlin A."/>
            <person name="Chapman S.B."/>
            <person name="Chen Z."/>
            <person name="Freedman E."/>
            <person name="Gellesch M."/>
            <person name="Goldberg J."/>
            <person name="Griggs A."/>
            <person name="Gujja S."/>
            <person name="Heilman E.R."/>
            <person name="Heiman D."/>
            <person name="Hepburn T."/>
            <person name="Howarth C."/>
            <person name="Jen D."/>
            <person name="Larson L."/>
            <person name="Mehta T."/>
            <person name="Neiman D."/>
            <person name="Pearson M."/>
            <person name="Roberts A."/>
            <person name="Saif S."/>
            <person name="Shea T."/>
            <person name="Shenoy N."/>
            <person name="Sisk P."/>
            <person name="Stolte C."/>
            <person name="Sykes S."/>
            <person name="Walk T."/>
            <person name="White J."/>
            <person name="Yandava C."/>
            <person name="Haas B."/>
            <person name="Nusbaum C."/>
            <person name="Birren B."/>
        </authorList>
    </citation>
    <scope>NUCLEOTIDE SEQUENCE [LARGE SCALE GENOMIC DNA]</scope>
    <source>
        <strain evidence="8">ATCC 64411 / 73-15</strain>
    </source>
</reference>
<proteinExistence type="predicted"/>
<keyword evidence="3 5" id="KW-1133">Transmembrane helix</keyword>
<dbReference type="PANTHER" id="PTHR23501:SF59">
    <property type="entry name" value="MAJOR FACILITATOR SUPERFAMILY (MFS) PROFILE DOMAIN-CONTAINING PROTEIN-RELATED"/>
    <property type="match status" value="1"/>
</dbReference>
<dbReference type="SUPFAM" id="SSF103473">
    <property type="entry name" value="MFS general substrate transporter"/>
    <property type="match status" value="2"/>
</dbReference>
<dbReference type="Pfam" id="PF07690">
    <property type="entry name" value="MFS_1"/>
    <property type="match status" value="1"/>
</dbReference>
<dbReference type="OrthoDB" id="2351791at2759"/>
<dbReference type="GO" id="GO:0022857">
    <property type="term" value="F:transmembrane transporter activity"/>
    <property type="evidence" value="ECO:0007669"/>
    <property type="project" value="InterPro"/>
</dbReference>
<reference evidence="6" key="2">
    <citation type="submission" date="2010-05" db="EMBL/GenBank/DDBJ databases">
        <title>The Genome Sequence of Magnaporthe poae strain ATCC 64411.</title>
        <authorList>
            <consortium name="The Broad Institute Genome Sequencing Platform"/>
            <consortium name="Broad Institute Genome Sequencing Center for Infectious Disease"/>
            <person name="Ma L.-J."/>
            <person name="Dead R."/>
            <person name="Young S."/>
            <person name="Zeng Q."/>
            <person name="Koehrsen M."/>
            <person name="Alvarado L."/>
            <person name="Berlin A."/>
            <person name="Chapman S.B."/>
            <person name="Chen Z."/>
            <person name="Freedman E."/>
            <person name="Gellesch M."/>
            <person name="Goldberg J."/>
            <person name="Griggs A."/>
            <person name="Gujja S."/>
            <person name="Heilman E.R."/>
            <person name="Heiman D."/>
            <person name="Hepburn T."/>
            <person name="Howarth C."/>
            <person name="Jen D."/>
            <person name="Larson L."/>
            <person name="Mehta T."/>
            <person name="Neiman D."/>
            <person name="Pearson M."/>
            <person name="Roberts A."/>
            <person name="Saif S."/>
            <person name="Shea T."/>
            <person name="Shenoy N."/>
            <person name="Sisk P."/>
            <person name="Stolte C."/>
            <person name="Sykes S."/>
            <person name="Walk T."/>
            <person name="White J."/>
            <person name="Yandava C."/>
            <person name="Haas B."/>
            <person name="Nusbaum C."/>
            <person name="Birren B."/>
        </authorList>
    </citation>
    <scope>NUCLEOTIDE SEQUENCE</scope>
    <source>
        <strain evidence="6">ATCC 64411</strain>
    </source>
</reference>
<dbReference type="GO" id="GO:0005886">
    <property type="term" value="C:plasma membrane"/>
    <property type="evidence" value="ECO:0007669"/>
    <property type="project" value="TreeGrafter"/>
</dbReference>
<evidence type="ECO:0000256" key="1">
    <source>
        <dbReference type="ARBA" id="ARBA00004141"/>
    </source>
</evidence>
<keyword evidence="2 5" id="KW-0812">Transmembrane</keyword>
<feature type="transmembrane region" description="Helical" evidence="5">
    <location>
        <begin position="133"/>
        <end position="152"/>
    </location>
</feature>
<evidence type="ECO:0000313" key="7">
    <source>
        <dbReference type="EnsemblFungi" id="MAPG_01832T0"/>
    </source>
</evidence>
<evidence type="ECO:0000256" key="5">
    <source>
        <dbReference type="SAM" id="Phobius"/>
    </source>
</evidence>
<dbReference type="EnsemblFungi" id="MAPG_01832T0">
    <property type="protein sequence ID" value="MAPG_01832T0"/>
    <property type="gene ID" value="MAPG_01832"/>
</dbReference>
<feature type="transmembrane region" description="Helical" evidence="5">
    <location>
        <begin position="84"/>
        <end position="113"/>
    </location>
</feature>